<evidence type="ECO:0000256" key="1">
    <source>
        <dbReference type="SAM" id="MobiDB-lite"/>
    </source>
</evidence>
<feature type="region of interest" description="Disordered" evidence="1">
    <location>
        <begin position="690"/>
        <end position="939"/>
    </location>
</feature>
<feature type="region of interest" description="Disordered" evidence="1">
    <location>
        <begin position="327"/>
        <end position="589"/>
    </location>
</feature>
<feature type="region of interest" description="Disordered" evidence="1">
    <location>
        <begin position="1"/>
        <end position="42"/>
    </location>
</feature>
<comment type="caution">
    <text evidence="2">The sequence shown here is derived from an EMBL/GenBank/DDBJ whole genome shotgun (WGS) entry which is preliminary data.</text>
</comment>
<feature type="region of interest" description="Disordered" evidence="1">
    <location>
        <begin position="246"/>
        <end position="294"/>
    </location>
</feature>
<feature type="compositionally biased region" description="Acidic residues" evidence="1">
    <location>
        <begin position="929"/>
        <end position="938"/>
    </location>
</feature>
<feature type="compositionally biased region" description="Low complexity" evidence="1">
    <location>
        <begin position="807"/>
        <end position="825"/>
    </location>
</feature>
<feature type="region of interest" description="Disordered" evidence="1">
    <location>
        <begin position="664"/>
        <end position="683"/>
    </location>
</feature>
<evidence type="ECO:0000313" key="3">
    <source>
        <dbReference type="Proteomes" id="UP001140562"/>
    </source>
</evidence>
<feature type="compositionally biased region" description="Low complexity" evidence="1">
    <location>
        <begin position="507"/>
        <end position="517"/>
    </location>
</feature>
<feature type="region of interest" description="Disordered" evidence="1">
    <location>
        <begin position="960"/>
        <end position="981"/>
    </location>
</feature>
<sequence>MPIKKGPDGRKFHMSNTGVDPMVESSESEEGLPSPPPVTTGSVAFSNVLDEVKAGTQNIESTAEARHHNTAAGRNRFGPDLPAQVVIHNWVPETHPAGATGAHATLEECIKQKRDDLLRATVKVCKTGHVVLVVWWTPSDPLNRKGTWSLEVFDCRFELWGEFGIEGHEQCELSTANDIVKTLAKTMFEKWQTVLSANAANPNPICEWNKNKRKLQDDKYNKRSLPSLREIERELRPLAVYALGRVPRGQGRGSRGDRTDKDENGEKQERYKKDQKSTEEELEVKRKAARKKAQLAHITEIVNDQRGRQALDKEHLGKAKILMRDAQRKANGAGGVWDSDGRSFVSRSSIPGASSLDMTEEVEDIPTNPSRIQKAGPKKKPKPKKAVRTEEEDMDLKRIRAAARKDRERQDQGERAEEERQRELAAQQEEVELQERPALADGQDSSSDEDLNAAVIEALKQASPKPEAPQKKPTNRGQEEANGAETTQDSPIDKPELKDRKRRTKTRAALTPVTPDSPDSDSVRPPQLSTLVETKLKSKPKAKPATPKATSKTKKANADGESKTDPTKSAKIKEAKALQGKENKKYKSEKYVADSGLENDQTEDVKLLSDKLQSEEVGVETIEATTTIVHSEHGNDVVEEVGETTTVAVEVQQRDGSVERTEIRKTTTARSNSSEYGEITVEHTTHVKTVDQFDVPYQGFPHYSPPSSPERELQNGFDIPTNALGVEVPITPPPSSPAPSDSSRFSRKRKSPSPDEEPQVDTTAEQKKPPESPAPPSSPKKRKITPPTSLSMEEGAAAIKAPNPPHTENALSSENAASSENTTASPGPAPGDVATSSDLSSSNRAETTAAAAPEATFSPKPATTSPPTSPAESAKSSASLLSSKKRKATWSEEDGEVTISPGGTKRTKRTKRAQFNGVAVSEVTKQEENVDGEGETEISEQVQAEITVVLDDVEKVEVEDDAKSYDSLFHGSSSQEDQDHA</sequence>
<feature type="compositionally biased region" description="Basic and acidic residues" evidence="1">
    <location>
        <begin position="1"/>
        <end position="11"/>
    </location>
</feature>
<name>A0A9W9BZQ9_9PLEO</name>
<reference evidence="2" key="1">
    <citation type="submission" date="2022-10" db="EMBL/GenBank/DDBJ databases">
        <title>Tapping the CABI collections for fungal endophytes: first genome assemblies for Collariella, Neodidymelliopsis, Ascochyta clinopodiicola, Didymella pomorum, Didymosphaeria variabile, Neocosmospora piperis and Neocucurbitaria cava.</title>
        <authorList>
            <person name="Hill R."/>
        </authorList>
    </citation>
    <scope>NUCLEOTIDE SEQUENCE</scope>
    <source>
        <strain evidence="2">IMI 360193</strain>
    </source>
</reference>
<gene>
    <name evidence="2" type="ORF">N0V87_004532</name>
</gene>
<feature type="compositionally biased region" description="Basic and acidic residues" evidence="1">
    <location>
        <begin position="395"/>
        <end position="423"/>
    </location>
</feature>
<feature type="compositionally biased region" description="Basic and acidic residues" evidence="1">
    <location>
        <begin position="254"/>
        <end position="286"/>
    </location>
</feature>
<dbReference type="EMBL" id="JAPEUV010000037">
    <property type="protein sequence ID" value="KAJ4337578.1"/>
    <property type="molecule type" value="Genomic_DNA"/>
</dbReference>
<dbReference type="OrthoDB" id="10620170at2759"/>
<keyword evidence="3" id="KW-1185">Reference proteome</keyword>
<feature type="compositionally biased region" description="Polar residues" evidence="1">
    <location>
        <begin position="834"/>
        <end position="844"/>
    </location>
</feature>
<feature type="compositionally biased region" description="Polar residues" evidence="1">
    <location>
        <begin position="666"/>
        <end position="675"/>
    </location>
</feature>
<organism evidence="2 3">
    <name type="scientific">Didymella glomerata</name>
    <dbReference type="NCBI Taxonomy" id="749621"/>
    <lineage>
        <taxon>Eukaryota</taxon>
        <taxon>Fungi</taxon>
        <taxon>Dikarya</taxon>
        <taxon>Ascomycota</taxon>
        <taxon>Pezizomycotina</taxon>
        <taxon>Dothideomycetes</taxon>
        <taxon>Pleosporomycetidae</taxon>
        <taxon>Pleosporales</taxon>
        <taxon>Pleosporineae</taxon>
        <taxon>Didymellaceae</taxon>
        <taxon>Didymella</taxon>
    </lineage>
</organism>
<evidence type="ECO:0000313" key="2">
    <source>
        <dbReference type="EMBL" id="KAJ4337578.1"/>
    </source>
</evidence>
<protein>
    <submittedName>
        <fullName evidence="2">Uncharacterized protein</fullName>
    </submittedName>
</protein>
<dbReference type="AlphaFoldDB" id="A0A9W9BZQ9"/>
<feature type="compositionally biased region" description="Low complexity" evidence="1">
    <location>
        <begin position="845"/>
        <end position="882"/>
    </location>
</feature>
<feature type="compositionally biased region" description="Basic and acidic residues" evidence="1">
    <location>
        <begin position="556"/>
        <end position="589"/>
    </location>
</feature>
<dbReference type="Proteomes" id="UP001140562">
    <property type="component" value="Unassembled WGS sequence"/>
</dbReference>
<feature type="compositionally biased region" description="Basic residues" evidence="1">
    <location>
        <begin position="376"/>
        <end position="386"/>
    </location>
</feature>
<accession>A0A9W9BZQ9</accession>
<proteinExistence type="predicted"/>